<reference evidence="8" key="1">
    <citation type="journal article" date="2022" name="bioRxiv">
        <title>Sequencing and chromosome-scale assembly of the giantPleurodeles waltlgenome.</title>
        <authorList>
            <person name="Brown T."/>
            <person name="Elewa A."/>
            <person name="Iarovenko S."/>
            <person name="Subramanian E."/>
            <person name="Araus A.J."/>
            <person name="Petzold A."/>
            <person name="Susuki M."/>
            <person name="Suzuki K.-i.T."/>
            <person name="Hayashi T."/>
            <person name="Toyoda A."/>
            <person name="Oliveira C."/>
            <person name="Osipova E."/>
            <person name="Leigh N.D."/>
            <person name="Simon A."/>
            <person name="Yun M.H."/>
        </authorList>
    </citation>
    <scope>NUCLEOTIDE SEQUENCE</scope>
    <source>
        <strain evidence="8">20211129_DDA</strain>
        <tissue evidence="8">Liver</tissue>
    </source>
</reference>
<dbReference type="InterPro" id="IPR039008">
    <property type="entry name" value="IF_rod_dom"/>
</dbReference>
<keyword evidence="9" id="KW-1185">Reference proteome</keyword>
<evidence type="ECO:0000256" key="4">
    <source>
        <dbReference type="ARBA" id="ARBA00061646"/>
    </source>
</evidence>
<dbReference type="FunFam" id="1.20.5.170:FF:000004">
    <property type="entry name" value="Keratin, type II cytoskeletal 5"/>
    <property type="match status" value="1"/>
</dbReference>
<keyword evidence="2 5" id="KW-0403">Intermediate filament</keyword>
<comment type="similarity">
    <text evidence="4 5">Belongs to the intermediate filament family.</text>
</comment>
<evidence type="ECO:0000256" key="3">
    <source>
        <dbReference type="ARBA" id="ARBA00023054"/>
    </source>
</evidence>
<feature type="coiled-coil region" evidence="6">
    <location>
        <begin position="40"/>
        <end position="67"/>
    </location>
</feature>
<proteinExistence type="inferred from homology"/>
<evidence type="ECO:0000256" key="2">
    <source>
        <dbReference type="ARBA" id="ARBA00022754"/>
    </source>
</evidence>
<keyword evidence="1" id="KW-0416">Keratin</keyword>
<gene>
    <name evidence="8" type="ORF">NDU88_001040</name>
</gene>
<dbReference type="GO" id="GO:0045095">
    <property type="term" value="C:keratin filament"/>
    <property type="evidence" value="ECO:0007669"/>
    <property type="project" value="InterPro"/>
</dbReference>
<dbReference type="Gene3D" id="1.20.5.1160">
    <property type="entry name" value="Vasodilator-stimulated phosphoprotein"/>
    <property type="match status" value="1"/>
</dbReference>
<name>A0AAV7S9M3_PLEWA</name>
<dbReference type="PANTHER" id="PTHR45616">
    <property type="entry name" value="GATA-TYPE DOMAIN-CONTAINING PROTEIN"/>
    <property type="match status" value="1"/>
</dbReference>
<dbReference type="AlphaFoldDB" id="A0AAV7S9M3"/>
<feature type="coiled-coil region" evidence="6">
    <location>
        <begin position="100"/>
        <end position="183"/>
    </location>
</feature>
<dbReference type="PROSITE" id="PS00226">
    <property type="entry name" value="IF_ROD_1"/>
    <property type="match status" value="1"/>
</dbReference>
<comment type="caution">
    <text evidence="8">The sequence shown here is derived from an EMBL/GenBank/DDBJ whole genome shotgun (WGS) entry which is preliminary data.</text>
</comment>
<sequence>MSSGANFGGAPSAGITQVVVNPEVLKPYISDWDPNVPEQKKNEREQIKTLNNKFASFIDKVRFLEQQNKVLETKWSLLQQQGGKGGSSKNNIEPLFESYISNLRRQLEALSNDKGRLDGDLKNTKDLVEDFKKKYEDEINRRTGAENDFVVLKKDVDAAYMNKVELEAKVEALTDEINFLRALYEMELSEVQGSVQDTSVIVSMDNNRSLDLNSLITDVRAQYEAIALKSKAEAEEVYSNKYKELESKAGEHGNVLKNTKGEISELNRAIQRLRAEIENVKKQCASLQASIDEAEHRGESALQDARAKLADLEAAFQKAKHDLALQLRDYQELMNVKLALDIEIATYRTLLEGEESRMDGRDLNNCKISFVSGGSGGGASSGKSSGTSYGFDAGNEEIGFSLDQALNSAFRGPKSSGVAIISRTSSSSSKQSHAY</sequence>
<dbReference type="InterPro" id="IPR003054">
    <property type="entry name" value="Keratin_II"/>
</dbReference>
<dbReference type="Proteomes" id="UP001066276">
    <property type="component" value="Chromosome 4_2"/>
</dbReference>
<dbReference type="EMBL" id="JANPWB010000008">
    <property type="protein sequence ID" value="KAJ1160541.1"/>
    <property type="molecule type" value="Genomic_DNA"/>
</dbReference>
<evidence type="ECO:0000256" key="6">
    <source>
        <dbReference type="SAM" id="Coils"/>
    </source>
</evidence>
<dbReference type="FunFam" id="1.20.5.500:FF:000001">
    <property type="entry name" value="Type II keratin 23"/>
    <property type="match status" value="1"/>
</dbReference>
<protein>
    <recommendedName>
        <fullName evidence="7">IF rod domain-containing protein</fullName>
    </recommendedName>
</protein>
<feature type="coiled-coil region" evidence="6">
    <location>
        <begin position="256"/>
        <end position="322"/>
    </location>
</feature>
<dbReference type="Pfam" id="PF00038">
    <property type="entry name" value="Filament"/>
    <property type="match status" value="1"/>
</dbReference>
<dbReference type="PROSITE" id="PS51842">
    <property type="entry name" value="IF_ROD_2"/>
    <property type="match status" value="1"/>
</dbReference>
<evidence type="ECO:0000259" key="7">
    <source>
        <dbReference type="PROSITE" id="PS51842"/>
    </source>
</evidence>
<dbReference type="GO" id="GO:0005615">
    <property type="term" value="C:extracellular space"/>
    <property type="evidence" value="ECO:0007669"/>
    <property type="project" value="TreeGrafter"/>
</dbReference>
<dbReference type="SMART" id="SM01391">
    <property type="entry name" value="Filament"/>
    <property type="match status" value="1"/>
</dbReference>
<dbReference type="SUPFAM" id="SSF64593">
    <property type="entry name" value="Intermediate filament protein, coiled coil region"/>
    <property type="match status" value="3"/>
</dbReference>
<feature type="domain" description="IF rod" evidence="7">
    <location>
        <begin position="43"/>
        <end position="358"/>
    </location>
</feature>
<dbReference type="GO" id="GO:0045109">
    <property type="term" value="P:intermediate filament organization"/>
    <property type="evidence" value="ECO:0007669"/>
    <property type="project" value="TreeGrafter"/>
</dbReference>
<dbReference type="PRINTS" id="PR01276">
    <property type="entry name" value="TYPE2KERATIN"/>
</dbReference>
<evidence type="ECO:0000256" key="1">
    <source>
        <dbReference type="ARBA" id="ARBA00022744"/>
    </source>
</evidence>
<dbReference type="InterPro" id="IPR018039">
    <property type="entry name" value="IF_conserved"/>
</dbReference>
<dbReference type="FunFam" id="1.20.5.1160:FF:000001">
    <property type="entry name" value="Keratin type II"/>
    <property type="match status" value="1"/>
</dbReference>
<organism evidence="8 9">
    <name type="scientific">Pleurodeles waltl</name>
    <name type="common">Iberian ribbed newt</name>
    <dbReference type="NCBI Taxonomy" id="8319"/>
    <lineage>
        <taxon>Eukaryota</taxon>
        <taxon>Metazoa</taxon>
        <taxon>Chordata</taxon>
        <taxon>Craniata</taxon>
        <taxon>Vertebrata</taxon>
        <taxon>Euteleostomi</taxon>
        <taxon>Amphibia</taxon>
        <taxon>Batrachia</taxon>
        <taxon>Caudata</taxon>
        <taxon>Salamandroidea</taxon>
        <taxon>Salamandridae</taxon>
        <taxon>Pleurodelinae</taxon>
        <taxon>Pleurodeles</taxon>
    </lineage>
</organism>
<evidence type="ECO:0000313" key="9">
    <source>
        <dbReference type="Proteomes" id="UP001066276"/>
    </source>
</evidence>
<dbReference type="Gene3D" id="1.20.5.500">
    <property type="entry name" value="Single helix bin"/>
    <property type="match status" value="1"/>
</dbReference>
<evidence type="ECO:0000313" key="8">
    <source>
        <dbReference type="EMBL" id="KAJ1160541.1"/>
    </source>
</evidence>
<keyword evidence="3 6" id="KW-0175">Coiled coil</keyword>
<evidence type="ECO:0000256" key="5">
    <source>
        <dbReference type="RuleBase" id="RU000685"/>
    </source>
</evidence>
<dbReference type="Gene3D" id="1.20.5.170">
    <property type="match status" value="1"/>
</dbReference>
<dbReference type="GO" id="GO:0031424">
    <property type="term" value="P:keratinization"/>
    <property type="evidence" value="ECO:0007669"/>
    <property type="project" value="TreeGrafter"/>
</dbReference>
<dbReference type="GO" id="GO:0030280">
    <property type="term" value="F:structural constituent of skin epidermis"/>
    <property type="evidence" value="ECO:0007669"/>
    <property type="project" value="TreeGrafter"/>
</dbReference>
<dbReference type="PANTHER" id="PTHR45616:SF21">
    <property type="entry name" value="KERATIN, TYPE II CYTOSKELETAL 7"/>
    <property type="match status" value="1"/>
</dbReference>
<accession>A0AAV7S9M3</accession>